<name>A0ABM8JJP0_9MOLU</name>
<evidence type="ECO:0000313" key="1">
    <source>
        <dbReference type="EMBL" id="BET37414.1"/>
    </source>
</evidence>
<proteinExistence type="predicted"/>
<dbReference type="Proteomes" id="UP001473424">
    <property type="component" value="Chromosome"/>
</dbReference>
<organism evidence="1 2">
    <name type="scientific">Spiroplasma ixodetis</name>
    <dbReference type="NCBI Taxonomy" id="2141"/>
    <lineage>
        <taxon>Bacteria</taxon>
        <taxon>Bacillati</taxon>
        <taxon>Mycoplasmatota</taxon>
        <taxon>Mollicutes</taxon>
        <taxon>Entomoplasmatales</taxon>
        <taxon>Spiroplasmataceae</taxon>
        <taxon>Spiroplasma</taxon>
    </lineage>
</organism>
<keyword evidence="2" id="KW-1185">Reference proteome</keyword>
<accession>A0ABM8JJP0</accession>
<sequence>MLSMFTILIFTNLNIIACKNKQDTISEFYVLGDSLSDTGTETFA</sequence>
<dbReference type="PROSITE" id="PS01098">
    <property type="entry name" value="LIPASE_GDSL_SER"/>
    <property type="match status" value="1"/>
</dbReference>
<dbReference type="EMBL" id="AP028955">
    <property type="protein sequence ID" value="BET37414.1"/>
    <property type="molecule type" value="Genomic_DNA"/>
</dbReference>
<evidence type="ECO:0000313" key="2">
    <source>
        <dbReference type="Proteomes" id="UP001473424"/>
    </source>
</evidence>
<gene>
    <name evidence="1" type="ORF">SAP269_00030</name>
</gene>
<dbReference type="InterPro" id="IPR008265">
    <property type="entry name" value="Lipase_GDSL_AS"/>
</dbReference>
<protein>
    <submittedName>
        <fullName evidence="1">Uncharacterized protein</fullName>
    </submittedName>
</protein>
<reference evidence="2" key="1">
    <citation type="journal article" date="2024" name="FEMS Microbiol. Lett.">
        <title>Genomic insights into Spiroplasma endosymbionts that induce male-killing and protective phenotypes in the pea aphid.</title>
        <authorList>
            <person name="Arai H."/>
            <person name="Legeai F."/>
            <person name="Kageyama D."/>
            <person name="Sugio A."/>
            <person name="Simon J.C."/>
        </authorList>
    </citation>
    <scope>NUCLEOTIDE SEQUENCE [LARGE SCALE GENOMIC DNA]</scope>
    <source>
        <strain evidence="2">sAp269</strain>
    </source>
</reference>